<evidence type="ECO:0000313" key="2">
    <source>
        <dbReference type="Proteomes" id="UP000438760"/>
    </source>
</evidence>
<dbReference type="AlphaFoldDB" id="A0A6I3LLZ8"/>
<organism evidence="1 2">
    <name type="scientific">Myroides albus</name>
    <dbReference type="NCBI Taxonomy" id="2562892"/>
    <lineage>
        <taxon>Bacteria</taxon>
        <taxon>Pseudomonadati</taxon>
        <taxon>Bacteroidota</taxon>
        <taxon>Flavobacteriia</taxon>
        <taxon>Flavobacteriales</taxon>
        <taxon>Flavobacteriaceae</taxon>
        <taxon>Myroides</taxon>
    </lineage>
</organism>
<keyword evidence="2" id="KW-1185">Reference proteome</keyword>
<dbReference type="RefSeq" id="WP_155093382.1">
    <property type="nucleotide sequence ID" value="NZ_CP102754.1"/>
</dbReference>
<dbReference type="Pfam" id="PF13585">
    <property type="entry name" value="CHU_C"/>
    <property type="match status" value="1"/>
</dbReference>
<dbReference type="InterPro" id="IPR026341">
    <property type="entry name" value="T9SS_type_B"/>
</dbReference>
<dbReference type="OrthoDB" id="1489185at2"/>
<accession>A0A6I3LLZ8</accession>
<protein>
    <submittedName>
        <fullName evidence="1">T9SS type B sorting domain-containing protein</fullName>
    </submittedName>
</protein>
<dbReference type="NCBIfam" id="TIGR04131">
    <property type="entry name" value="Bac_Flav_CTERM"/>
    <property type="match status" value="1"/>
</dbReference>
<dbReference type="Proteomes" id="UP000438760">
    <property type="component" value="Unassembled WGS sequence"/>
</dbReference>
<evidence type="ECO:0000313" key="1">
    <source>
        <dbReference type="EMBL" id="MTG99393.1"/>
    </source>
</evidence>
<reference evidence="1 2" key="1">
    <citation type="submission" date="2019-11" db="EMBL/GenBank/DDBJ databases">
        <title>Genome of Strain BIT-d1.</title>
        <authorList>
            <person name="Yang Y."/>
        </authorList>
    </citation>
    <scope>NUCLEOTIDE SEQUENCE [LARGE SCALE GENOMIC DNA]</scope>
    <source>
        <strain evidence="1 2">BIT-d1</strain>
    </source>
</reference>
<proteinExistence type="predicted"/>
<name>A0A6I3LLZ8_9FLAO</name>
<comment type="caution">
    <text evidence="1">The sequence shown here is derived from an EMBL/GenBank/DDBJ whole genome shotgun (WGS) entry which is preliminary data.</text>
</comment>
<gene>
    <name evidence="1" type="ORF">GJV76_14905</name>
</gene>
<sequence length="436" mass="49574">MNNLKNKILFCSLIAFSICFKGRAQDNIISNHGILKVANHGILTNYLSFYNHTSASIQNDGNLYFFNDYRNDGIHSFDKELKNSRTIFSNINQVNKKPQNIDGVGLTELNNVIFSNSTSDFAFFIQASLDLYGLVDFQEGILKIQQASVDNKLEYSGAVSFHDGSKIQNVSNVSYVDGFVEKVGQQEITFPIGNGNYYRYARISASESNKNIFQSKYKVDDNQFFNIRNNVSGVINKLNEKEYWVIEKSKNSNNTDDIILTLTWDERTTPGELLKDPVRELHIVRWDEKLQIWVDEGGIVDVDTKSISTPTSVKGYGFFTLATVNKDWLLDGDVVIYNLVSANGDGKNDFFRIDNIERFPNNTVEIFNRWGVRVYETTNYNSRGNVFVGKSDGRGTISKGESLPTGTYYYVITYEYKDDKGSRTIKKAGYLHLETN</sequence>
<dbReference type="EMBL" id="WMJX01000074">
    <property type="protein sequence ID" value="MTG99393.1"/>
    <property type="molecule type" value="Genomic_DNA"/>
</dbReference>